<dbReference type="Proteomes" id="UP000030710">
    <property type="component" value="Unassembled WGS sequence"/>
</dbReference>
<dbReference type="eggNOG" id="arCOG06292">
    <property type="taxonomic scope" value="Archaea"/>
</dbReference>
<accession>U1PRR9</accession>
<dbReference type="AlphaFoldDB" id="U1PRR9"/>
<gene>
    <name evidence="1" type="ORF">J07HQW2_02936</name>
</gene>
<proteinExistence type="predicted"/>
<sequence>MLAHTIYGVDFSGATRAGDSIFLARGHVLDTSDEEILHIESCTPAPTLLNTTADRDAVLSGLVNFIATHPISDTEPVAFGCDFPFSLPMMHIKAADGVTDWRSFLQWFPGDTMDPSTFASWAGDVAASADTTERTYIQRSTDSRVDALSPYHFFIQSQTFYGIRDVLAPLVTNNSVRVRPMQSATTDVPWVVEAYPAATLERLELPGEGYKSETSDARSRRQTIIEAIATRDDVTITTDAKTNALRDHDGDALDAIVAAVATFHAARDGITIPSSADDTWQYEGWIVS</sequence>
<dbReference type="InterPro" id="IPR007362">
    <property type="entry name" value="DUF429"/>
</dbReference>
<organism evidence="1 2">
    <name type="scientific">Haloquadratum walsbyi J07HQW2</name>
    <dbReference type="NCBI Taxonomy" id="1238425"/>
    <lineage>
        <taxon>Archaea</taxon>
        <taxon>Methanobacteriati</taxon>
        <taxon>Methanobacteriota</taxon>
        <taxon>Stenosarchaea group</taxon>
        <taxon>Halobacteria</taxon>
        <taxon>Halobacteriales</taxon>
        <taxon>Haloferacaceae</taxon>
        <taxon>Haloquadratum</taxon>
    </lineage>
</organism>
<dbReference type="RefSeq" id="WP_021055921.1">
    <property type="nucleotide sequence ID" value="NZ_KE356561.1"/>
</dbReference>
<evidence type="ECO:0008006" key="3">
    <source>
        <dbReference type="Google" id="ProtNLM"/>
    </source>
</evidence>
<dbReference type="Pfam" id="PF04250">
    <property type="entry name" value="DUF429"/>
    <property type="match status" value="1"/>
</dbReference>
<reference evidence="1 2" key="1">
    <citation type="journal article" date="2013" name="PLoS ONE">
        <title>Assembly-driven community genomics of a hypersaline microbial ecosystem.</title>
        <authorList>
            <person name="Podell S."/>
            <person name="Ugalde J.A."/>
            <person name="Narasingarao P."/>
            <person name="Banfield J.F."/>
            <person name="Heidelberg K.B."/>
            <person name="Allen E.E."/>
        </authorList>
    </citation>
    <scope>NUCLEOTIDE SEQUENCE [LARGE SCALE GENOMIC DNA]</scope>
    <source>
        <strain evidence="2">J07HQW2</strain>
    </source>
</reference>
<dbReference type="STRING" id="1238425.J07HQW2_02936"/>
<protein>
    <recommendedName>
        <fullName evidence="3">DUF429 domain-containing protein</fullName>
    </recommendedName>
</protein>
<dbReference type="HOGENOM" id="CLU_088480_0_0_2"/>
<evidence type="ECO:0000313" key="2">
    <source>
        <dbReference type="Proteomes" id="UP000030710"/>
    </source>
</evidence>
<dbReference type="EMBL" id="KE356561">
    <property type="protein sequence ID" value="ERG96457.1"/>
    <property type="molecule type" value="Genomic_DNA"/>
</dbReference>
<name>U1PRR9_9EURY</name>
<evidence type="ECO:0000313" key="1">
    <source>
        <dbReference type="EMBL" id="ERG96457.1"/>
    </source>
</evidence>